<reference evidence="2" key="1">
    <citation type="journal article" date="2019" name="bioRxiv">
        <title>The Genome of the Zebra Mussel, Dreissena polymorpha: A Resource for Invasive Species Research.</title>
        <authorList>
            <person name="McCartney M.A."/>
            <person name="Auch B."/>
            <person name="Kono T."/>
            <person name="Mallez S."/>
            <person name="Zhang Y."/>
            <person name="Obille A."/>
            <person name="Becker A."/>
            <person name="Abrahante J.E."/>
            <person name="Garbe J."/>
            <person name="Badalamenti J.P."/>
            <person name="Herman A."/>
            <person name="Mangelson H."/>
            <person name="Liachko I."/>
            <person name="Sullivan S."/>
            <person name="Sone E.D."/>
            <person name="Koren S."/>
            <person name="Silverstein K.A.T."/>
            <person name="Beckman K.B."/>
            <person name="Gohl D.M."/>
        </authorList>
    </citation>
    <scope>NUCLEOTIDE SEQUENCE</scope>
    <source>
        <strain evidence="2">Duluth1</strain>
        <tissue evidence="2">Whole animal</tissue>
    </source>
</reference>
<dbReference type="Proteomes" id="UP000828390">
    <property type="component" value="Unassembled WGS sequence"/>
</dbReference>
<sequence>MYMHYITFSQSEAHTGALCTIAGRSLVWVGILGLVVFYLYAIVSFAMMRSMFNPCDYMYCDNLWQCTITVIRYGLIGDLFEVGTLFS</sequence>
<dbReference type="PANTHER" id="PTHR45816:SF4">
    <property type="entry name" value="RYR_IP3R HOMOLOGY ASSOCIATED DOMAIN-CONTAINING PROTEIN"/>
    <property type="match status" value="1"/>
</dbReference>
<keyword evidence="3" id="KW-1185">Reference proteome</keyword>
<organism evidence="2 3">
    <name type="scientific">Dreissena polymorpha</name>
    <name type="common">Zebra mussel</name>
    <name type="synonym">Mytilus polymorpha</name>
    <dbReference type="NCBI Taxonomy" id="45954"/>
    <lineage>
        <taxon>Eukaryota</taxon>
        <taxon>Metazoa</taxon>
        <taxon>Spiralia</taxon>
        <taxon>Lophotrochozoa</taxon>
        <taxon>Mollusca</taxon>
        <taxon>Bivalvia</taxon>
        <taxon>Autobranchia</taxon>
        <taxon>Heteroconchia</taxon>
        <taxon>Euheterodonta</taxon>
        <taxon>Imparidentia</taxon>
        <taxon>Neoheterodontei</taxon>
        <taxon>Myida</taxon>
        <taxon>Dreissenoidea</taxon>
        <taxon>Dreissenidae</taxon>
        <taxon>Dreissena</taxon>
    </lineage>
</organism>
<gene>
    <name evidence="2" type="ORF">DPMN_126235</name>
</gene>
<evidence type="ECO:0000256" key="1">
    <source>
        <dbReference type="SAM" id="Phobius"/>
    </source>
</evidence>
<dbReference type="EMBL" id="JAIWYP010000005">
    <property type="protein sequence ID" value="KAH3824399.1"/>
    <property type="molecule type" value="Genomic_DNA"/>
</dbReference>
<reference evidence="2" key="2">
    <citation type="submission" date="2020-11" db="EMBL/GenBank/DDBJ databases">
        <authorList>
            <person name="McCartney M.A."/>
            <person name="Auch B."/>
            <person name="Kono T."/>
            <person name="Mallez S."/>
            <person name="Becker A."/>
            <person name="Gohl D.M."/>
            <person name="Silverstein K.A.T."/>
            <person name="Koren S."/>
            <person name="Bechman K.B."/>
            <person name="Herman A."/>
            <person name="Abrahante J.E."/>
            <person name="Garbe J."/>
        </authorList>
    </citation>
    <scope>NUCLEOTIDE SEQUENCE</scope>
    <source>
        <strain evidence="2">Duluth1</strain>
        <tissue evidence="2">Whole animal</tissue>
    </source>
</reference>
<dbReference type="InterPro" id="IPR015925">
    <property type="entry name" value="Ryanodine_IP3_receptor"/>
</dbReference>
<protein>
    <submittedName>
        <fullName evidence="2">Uncharacterized protein</fullName>
    </submittedName>
</protein>
<evidence type="ECO:0000313" key="2">
    <source>
        <dbReference type="EMBL" id="KAH3824399.1"/>
    </source>
</evidence>
<keyword evidence="1" id="KW-0472">Membrane</keyword>
<feature type="transmembrane region" description="Helical" evidence="1">
    <location>
        <begin position="26"/>
        <end position="48"/>
    </location>
</feature>
<proteinExistence type="predicted"/>
<keyword evidence="1" id="KW-1133">Transmembrane helix</keyword>
<accession>A0A9D4GZR8</accession>
<name>A0A9D4GZR8_DREPO</name>
<comment type="caution">
    <text evidence="2">The sequence shown here is derived from an EMBL/GenBank/DDBJ whole genome shotgun (WGS) entry which is preliminary data.</text>
</comment>
<keyword evidence="1" id="KW-0812">Transmembrane</keyword>
<dbReference type="GO" id="GO:0006816">
    <property type="term" value="P:calcium ion transport"/>
    <property type="evidence" value="ECO:0007669"/>
    <property type="project" value="InterPro"/>
</dbReference>
<dbReference type="PANTHER" id="PTHR45816">
    <property type="entry name" value="MIR DOMAIN-CONTAINING PROTEIN"/>
    <property type="match status" value="1"/>
</dbReference>
<dbReference type="AlphaFoldDB" id="A0A9D4GZR8"/>
<evidence type="ECO:0000313" key="3">
    <source>
        <dbReference type="Proteomes" id="UP000828390"/>
    </source>
</evidence>